<evidence type="ECO:0000256" key="3">
    <source>
        <dbReference type="ARBA" id="ARBA00022448"/>
    </source>
</evidence>
<dbReference type="SUPFAM" id="SSF52540">
    <property type="entry name" value="P-loop containing nucleoside triphosphate hydrolases"/>
    <property type="match status" value="1"/>
</dbReference>
<reference evidence="7" key="1">
    <citation type="journal article" date="2018" name="Sci. Rep.">
        <title>Lignite coal burning seam in the remote Altai Mountains harbors a hydrogen-driven thermophilic microbial community.</title>
        <authorList>
            <person name="Kadnikov V.V."/>
            <person name="Mardanov A.V."/>
            <person name="Ivasenko D.A."/>
            <person name="Antsiferov D.V."/>
            <person name="Beletsky A.V."/>
            <person name="Karnachuk O.V."/>
            <person name="Ravin N.V."/>
        </authorList>
    </citation>
    <scope>NUCLEOTIDE SEQUENCE [LARGE SCALE GENOMIC DNA]</scope>
</reference>
<keyword evidence="3" id="KW-0813">Transport</keyword>
<gene>
    <name evidence="6" type="ORF">BSOLF_1660</name>
</gene>
<comment type="similarity">
    <text evidence="2">Belongs to the ABC transporter superfamily.</text>
</comment>
<protein>
    <submittedName>
        <fullName evidence="6">Oligopeptide transport ATP-binding protein OppD</fullName>
    </submittedName>
</protein>
<dbReference type="PANTHER" id="PTHR43297">
    <property type="entry name" value="OLIGOPEPTIDE TRANSPORT ATP-BINDING PROTEIN APPD"/>
    <property type="match status" value="1"/>
</dbReference>
<evidence type="ECO:0000256" key="1">
    <source>
        <dbReference type="ARBA" id="ARBA00004370"/>
    </source>
</evidence>
<name>A0A2R6Y3T5_9BACL</name>
<proteinExistence type="inferred from homology"/>
<keyword evidence="6" id="KW-0067">ATP-binding</keyword>
<evidence type="ECO:0000256" key="2">
    <source>
        <dbReference type="ARBA" id="ARBA00005417"/>
    </source>
</evidence>
<comment type="subcellular location">
    <subcellularLocation>
        <location evidence="1">Membrane</location>
    </subcellularLocation>
</comment>
<dbReference type="InterPro" id="IPR027417">
    <property type="entry name" value="P-loop_NTPase"/>
</dbReference>
<comment type="caution">
    <text evidence="6">The sequence shown here is derived from an EMBL/GenBank/DDBJ whole genome shotgun (WGS) entry which is preliminary data.</text>
</comment>
<dbReference type="Proteomes" id="UP000244338">
    <property type="component" value="Unassembled WGS sequence"/>
</dbReference>
<accession>A0A2R6Y3T5</accession>
<sequence>MIATALISEPDLSISDEPATSLDVTVQAQIIQLIKTMQTQKDMSVILITHNLPSPR</sequence>
<keyword evidence="5" id="KW-0472">Membrane</keyword>
<dbReference type="Gene3D" id="3.40.50.300">
    <property type="entry name" value="P-loop containing nucleotide triphosphate hydrolases"/>
    <property type="match status" value="1"/>
</dbReference>
<dbReference type="InterPro" id="IPR050388">
    <property type="entry name" value="ABC_Ni/Peptide_Import"/>
</dbReference>
<evidence type="ECO:0000313" key="7">
    <source>
        <dbReference type="Proteomes" id="UP000244338"/>
    </source>
</evidence>
<organism evidence="6 7">
    <name type="scientific">Candidatus Carbonibacillus altaicus</name>
    <dbReference type="NCBI Taxonomy" id="2163959"/>
    <lineage>
        <taxon>Bacteria</taxon>
        <taxon>Bacillati</taxon>
        <taxon>Bacillota</taxon>
        <taxon>Bacilli</taxon>
        <taxon>Bacillales</taxon>
        <taxon>Candidatus Carbonibacillus</taxon>
    </lineage>
</organism>
<keyword evidence="6" id="KW-0547">Nucleotide-binding</keyword>
<evidence type="ECO:0000313" key="6">
    <source>
        <dbReference type="EMBL" id="PTQ57344.1"/>
    </source>
</evidence>
<dbReference type="GO" id="GO:0005524">
    <property type="term" value="F:ATP binding"/>
    <property type="evidence" value="ECO:0007669"/>
    <property type="project" value="UniProtKB-KW"/>
</dbReference>
<keyword evidence="4" id="KW-1003">Cell membrane</keyword>
<evidence type="ECO:0000256" key="5">
    <source>
        <dbReference type="ARBA" id="ARBA00023136"/>
    </source>
</evidence>
<dbReference type="AlphaFoldDB" id="A0A2R6Y3T5"/>
<dbReference type="PANTHER" id="PTHR43297:SF2">
    <property type="entry name" value="DIPEPTIDE TRANSPORT ATP-BINDING PROTEIN DPPD"/>
    <property type="match status" value="1"/>
</dbReference>
<dbReference type="EMBL" id="PEBX01000008">
    <property type="protein sequence ID" value="PTQ57344.1"/>
    <property type="molecule type" value="Genomic_DNA"/>
</dbReference>
<evidence type="ECO:0000256" key="4">
    <source>
        <dbReference type="ARBA" id="ARBA00022475"/>
    </source>
</evidence>
<dbReference type="GO" id="GO:0016020">
    <property type="term" value="C:membrane"/>
    <property type="evidence" value="ECO:0007669"/>
    <property type="project" value="UniProtKB-SubCell"/>
</dbReference>